<evidence type="ECO:0000256" key="3">
    <source>
        <dbReference type="ARBA" id="ARBA00022525"/>
    </source>
</evidence>
<dbReference type="InterPro" id="IPR001928">
    <property type="entry name" value="Endothln-like_toxin"/>
</dbReference>
<reference evidence="8" key="2">
    <citation type="submission" date="2025-09" db="UniProtKB">
        <authorList>
            <consortium name="Ensembl"/>
        </authorList>
    </citation>
    <scope>IDENTIFICATION</scope>
</reference>
<dbReference type="Ensembl" id="ENSNBRT00000029126.1">
    <property type="protein sequence ID" value="ENSNBRP00000028382.1"/>
    <property type="gene ID" value="ENSNBRG00000021643.1"/>
</dbReference>
<dbReference type="GO" id="GO:0003100">
    <property type="term" value="P:regulation of systemic arterial blood pressure by endothelin"/>
    <property type="evidence" value="ECO:0007669"/>
    <property type="project" value="TreeGrafter"/>
</dbReference>
<dbReference type="PROSITE" id="PS00270">
    <property type="entry name" value="ENDOTHELIN"/>
    <property type="match status" value="2"/>
</dbReference>
<keyword evidence="4" id="KW-0838">Vasoactive</keyword>
<dbReference type="PANTHER" id="PTHR13874:SF9">
    <property type="entry name" value="ENDOTHELIN-2"/>
    <property type="match status" value="1"/>
</dbReference>
<dbReference type="OrthoDB" id="8873756at2759"/>
<dbReference type="GO" id="GO:0006874">
    <property type="term" value="P:intracellular calcium ion homeostasis"/>
    <property type="evidence" value="ECO:0007669"/>
    <property type="project" value="TreeGrafter"/>
</dbReference>
<dbReference type="STRING" id="32507.ENSNBRP00000028382"/>
<dbReference type="InterPro" id="IPR019764">
    <property type="entry name" value="Endothelin_toxin_CS"/>
</dbReference>
<dbReference type="GO" id="GO:0005615">
    <property type="term" value="C:extracellular space"/>
    <property type="evidence" value="ECO:0007669"/>
    <property type="project" value="TreeGrafter"/>
</dbReference>
<comment type="subcellular location">
    <subcellularLocation>
        <location evidence="1">Secreted</location>
    </subcellularLocation>
</comment>
<name>A0A3Q4IBU9_NEOBR</name>
<evidence type="ECO:0000256" key="5">
    <source>
        <dbReference type="ARBA" id="ARBA00023322"/>
    </source>
</evidence>
<accession>A0A3Q4IBU9</accession>
<dbReference type="GO" id="GO:0019229">
    <property type="term" value="P:regulation of vasoconstriction"/>
    <property type="evidence" value="ECO:0007669"/>
    <property type="project" value="InterPro"/>
</dbReference>
<dbReference type="Bgee" id="ENSNBRG00000021643">
    <property type="expression patterns" value="Expressed in heart"/>
</dbReference>
<keyword evidence="9" id="KW-1185">Reference proteome</keyword>
<dbReference type="CTD" id="1907"/>
<feature type="chain" id="PRO_5018614460" evidence="6">
    <location>
        <begin position="40"/>
        <end position="172"/>
    </location>
</feature>
<dbReference type="RefSeq" id="XP_006795309.1">
    <property type="nucleotide sequence ID" value="XM_006795246.2"/>
</dbReference>
<dbReference type="PRINTS" id="PR00365">
    <property type="entry name" value="ENDOTHELIN"/>
</dbReference>
<reference evidence="8" key="1">
    <citation type="submission" date="2025-08" db="UniProtKB">
        <authorList>
            <consortium name="Ensembl"/>
        </authorList>
    </citation>
    <scope>IDENTIFICATION</scope>
</reference>
<organism evidence="8 9">
    <name type="scientific">Neolamprologus brichardi</name>
    <name type="common">Fairy cichlid</name>
    <name type="synonym">Lamprologus brichardi</name>
    <dbReference type="NCBI Taxonomy" id="32507"/>
    <lineage>
        <taxon>Eukaryota</taxon>
        <taxon>Metazoa</taxon>
        <taxon>Chordata</taxon>
        <taxon>Craniata</taxon>
        <taxon>Vertebrata</taxon>
        <taxon>Euteleostomi</taxon>
        <taxon>Actinopterygii</taxon>
        <taxon>Neopterygii</taxon>
        <taxon>Teleostei</taxon>
        <taxon>Neoteleostei</taxon>
        <taxon>Acanthomorphata</taxon>
        <taxon>Ovalentaria</taxon>
        <taxon>Cichlomorphae</taxon>
        <taxon>Cichliformes</taxon>
        <taxon>Cichlidae</taxon>
        <taxon>African cichlids</taxon>
        <taxon>Pseudocrenilabrinae</taxon>
        <taxon>Lamprologini</taxon>
        <taxon>Neolamprologus</taxon>
    </lineage>
</organism>
<keyword evidence="6" id="KW-0732">Signal</keyword>
<evidence type="ECO:0000256" key="4">
    <source>
        <dbReference type="ARBA" id="ARBA00022858"/>
    </source>
</evidence>
<keyword evidence="3" id="KW-0964">Secreted</keyword>
<dbReference type="AlphaFoldDB" id="A0A3Q4IBU9"/>
<feature type="domain" description="Endothelin-like toxin" evidence="7">
    <location>
        <begin position="105"/>
        <end position="126"/>
    </location>
</feature>
<dbReference type="InterPro" id="IPR020475">
    <property type="entry name" value="Endothelin"/>
</dbReference>
<protein>
    <submittedName>
        <fullName evidence="8">Endothelin 2</fullName>
    </submittedName>
</protein>
<dbReference type="SMART" id="SM00272">
    <property type="entry name" value="END"/>
    <property type="match status" value="2"/>
</dbReference>
<proteinExistence type="inferred from homology"/>
<dbReference type="GO" id="GO:0031708">
    <property type="term" value="F:endothelin B receptor binding"/>
    <property type="evidence" value="ECO:0007669"/>
    <property type="project" value="TreeGrafter"/>
</dbReference>
<evidence type="ECO:0000256" key="6">
    <source>
        <dbReference type="SAM" id="SignalP"/>
    </source>
</evidence>
<evidence type="ECO:0000259" key="7">
    <source>
        <dbReference type="SMART" id="SM00272"/>
    </source>
</evidence>
<dbReference type="Pfam" id="PF00322">
    <property type="entry name" value="Endothelin"/>
    <property type="match status" value="1"/>
</dbReference>
<feature type="signal peptide" evidence="6">
    <location>
        <begin position="1"/>
        <end position="39"/>
    </location>
</feature>
<feature type="domain" description="Endothelin-like toxin" evidence="7">
    <location>
        <begin position="59"/>
        <end position="80"/>
    </location>
</feature>
<evidence type="ECO:0000256" key="2">
    <source>
        <dbReference type="ARBA" id="ARBA00010959"/>
    </source>
</evidence>
<evidence type="ECO:0000256" key="1">
    <source>
        <dbReference type="ARBA" id="ARBA00004613"/>
    </source>
</evidence>
<sequence>MHTHLGLQLYSHSMRMMASFTCKILTLFIIGVALQEGCGLPLSEQPAQAPHPHHIRTKRCSCNNWDDKECIYFCHLDIIWVNTPSKVLPYGLGSSLSRRRRSTDRCECLSAADKTCHGFCHKSSEDLRTHVAEPLVESGSMKSNKLLASLRDIIKTNTAKANEVSSVLESAN</sequence>
<keyword evidence="5" id="KW-0839">Vasoconstrictor</keyword>
<dbReference type="GeneTree" id="ENSGT00950000183053"/>
<dbReference type="PANTHER" id="PTHR13874">
    <property type="entry name" value="ENDOTHELIN"/>
    <property type="match status" value="1"/>
</dbReference>
<dbReference type="GO" id="GO:0005179">
    <property type="term" value="F:hormone activity"/>
    <property type="evidence" value="ECO:0007669"/>
    <property type="project" value="TreeGrafter"/>
</dbReference>
<evidence type="ECO:0000313" key="9">
    <source>
        <dbReference type="Proteomes" id="UP000261580"/>
    </source>
</evidence>
<dbReference type="Proteomes" id="UP000261580">
    <property type="component" value="Unassembled WGS sequence"/>
</dbReference>
<dbReference type="OMA" id="DRECIYF"/>
<dbReference type="GO" id="GO:0014826">
    <property type="term" value="P:vein smooth muscle contraction"/>
    <property type="evidence" value="ECO:0007669"/>
    <property type="project" value="TreeGrafter"/>
</dbReference>
<dbReference type="GeneID" id="102783132"/>
<evidence type="ECO:0000313" key="8">
    <source>
        <dbReference type="Ensembl" id="ENSNBRP00000028382.1"/>
    </source>
</evidence>
<comment type="similarity">
    <text evidence="2">Belongs to the endothelin/sarafotoxin family.</text>
</comment>